<name>A0ABR4BLH8_9LECA</name>
<dbReference type="InterPro" id="IPR044053">
    <property type="entry name" value="AsaB-like"/>
</dbReference>
<evidence type="ECO:0000313" key="2">
    <source>
        <dbReference type="EMBL" id="KAL2058642.1"/>
    </source>
</evidence>
<gene>
    <name evidence="2" type="ORF">ABVK25_001370</name>
</gene>
<dbReference type="NCBIfam" id="NF041278">
    <property type="entry name" value="CmcJ_NvfI_EfuI"/>
    <property type="match status" value="1"/>
</dbReference>
<sequence length="286" mass="33229">MEPTHQRRKLMYLQWDDKFEQEKPYQIVSENIPELDGLARSNIEMGEGPEELIEDVRGRESAFSLDQNGFQIIKHQFPSIDYQSNDDVENVYKPEIERLLKEQVEGVDKVVFFNWRLRLNVERNNLANLNNPLVPLVPAHNVHLDQSPATAVQYVYEKMGDYADRYLQGRVRIFNIWRPYAHRVEDCPLALCDGSTIRRSDLVICDNIQKTRLGETLLPLYNPNARWYYLNGQQNDEVTIIKIFDSNVEVAASCCPHTAFYHTVIPPDILPRQSIEVRALIITNAD</sequence>
<keyword evidence="3" id="KW-1185">Reference proteome</keyword>
<protein>
    <submittedName>
        <fullName evidence="2">Uncharacterized protein</fullName>
    </submittedName>
</protein>
<proteinExistence type="inferred from homology"/>
<dbReference type="PANTHER" id="PTHR34598:SF3">
    <property type="entry name" value="OXIDOREDUCTASE AN1597"/>
    <property type="match status" value="1"/>
</dbReference>
<comment type="caution">
    <text evidence="2">The sequence shown here is derived from an EMBL/GenBank/DDBJ whole genome shotgun (WGS) entry which is preliminary data.</text>
</comment>
<reference evidence="2 3" key="1">
    <citation type="submission" date="2024-09" db="EMBL/GenBank/DDBJ databases">
        <title>Rethinking Asexuality: The Enigmatic Case of Functional Sexual Genes in Lepraria (Stereocaulaceae).</title>
        <authorList>
            <person name="Doellman M."/>
            <person name="Sun Y."/>
            <person name="Barcenas-Pena A."/>
            <person name="Lumbsch H.T."/>
            <person name="Grewe F."/>
        </authorList>
    </citation>
    <scope>NUCLEOTIDE SEQUENCE [LARGE SCALE GENOMIC DNA]</scope>
    <source>
        <strain evidence="2 3">Grewe 0041</strain>
    </source>
</reference>
<evidence type="ECO:0000313" key="3">
    <source>
        <dbReference type="Proteomes" id="UP001590951"/>
    </source>
</evidence>
<dbReference type="Proteomes" id="UP001590951">
    <property type="component" value="Unassembled WGS sequence"/>
</dbReference>
<dbReference type="PANTHER" id="PTHR34598">
    <property type="entry name" value="BLL6449 PROTEIN"/>
    <property type="match status" value="1"/>
</dbReference>
<organism evidence="2 3">
    <name type="scientific">Lepraria finkii</name>
    <dbReference type="NCBI Taxonomy" id="1340010"/>
    <lineage>
        <taxon>Eukaryota</taxon>
        <taxon>Fungi</taxon>
        <taxon>Dikarya</taxon>
        <taxon>Ascomycota</taxon>
        <taxon>Pezizomycotina</taxon>
        <taxon>Lecanoromycetes</taxon>
        <taxon>OSLEUM clade</taxon>
        <taxon>Lecanoromycetidae</taxon>
        <taxon>Lecanorales</taxon>
        <taxon>Lecanorineae</taxon>
        <taxon>Stereocaulaceae</taxon>
        <taxon>Lepraria</taxon>
    </lineage>
</organism>
<dbReference type="EMBL" id="JBHFEH010000002">
    <property type="protein sequence ID" value="KAL2058642.1"/>
    <property type="molecule type" value="Genomic_DNA"/>
</dbReference>
<comment type="similarity">
    <text evidence="1">Belongs to the asaB hydroxylase/desaturase family.</text>
</comment>
<accession>A0ABR4BLH8</accession>
<evidence type="ECO:0000256" key="1">
    <source>
        <dbReference type="ARBA" id="ARBA00023604"/>
    </source>
</evidence>